<evidence type="ECO:0000256" key="4">
    <source>
        <dbReference type="RuleBase" id="RU362132"/>
    </source>
</evidence>
<dbReference type="Pfam" id="PF02775">
    <property type="entry name" value="TPP_enzyme_C"/>
    <property type="match status" value="1"/>
</dbReference>
<dbReference type="Gene3D" id="3.40.50.1220">
    <property type="entry name" value="TPP-binding domain"/>
    <property type="match status" value="1"/>
</dbReference>
<dbReference type="PROSITE" id="PS00187">
    <property type="entry name" value="TPP_ENZYMES"/>
    <property type="match status" value="1"/>
</dbReference>
<dbReference type="GO" id="GO:0009097">
    <property type="term" value="P:isoleucine biosynthetic process"/>
    <property type="evidence" value="ECO:0007669"/>
    <property type="project" value="TreeGrafter"/>
</dbReference>
<evidence type="ECO:0000256" key="1">
    <source>
        <dbReference type="ARBA" id="ARBA00001964"/>
    </source>
</evidence>
<keyword evidence="9" id="KW-1185">Reference proteome</keyword>
<dbReference type="GO" id="GO:0009099">
    <property type="term" value="P:L-valine biosynthetic process"/>
    <property type="evidence" value="ECO:0007669"/>
    <property type="project" value="TreeGrafter"/>
</dbReference>
<gene>
    <name evidence="8" type="ORF">QDX21_10520</name>
</gene>
<dbReference type="PANTHER" id="PTHR18968">
    <property type="entry name" value="THIAMINE PYROPHOSPHATE ENZYMES"/>
    <property type="match status" value="1"/>
</dbReference>
<organism evidence="8 9">
    <name type="scientific">Auritidibacter ignavus</name>
    <dbReference type="NCBI Taxonomy" id="678932"/>
    <lineage>
        <taxon>Bacteria</taxon>
        <taxon>Bacillati</taxon>
        <taxon>Actinomycetota</taxon>
        <taxon>Actinomycetes</taxon>
        <taxon>Micrococcales</taxon>
        <taxon>Micrococcaceae</taxon>
        <taxon>Auritidibacter</taxon>
    </lineage>
</organism>
<evidence type="ECO:0000259" key="5">
    <source>
        <dbReference type="Pfam" id="PF00205"/>
    </source>
</evidence>
<evidence type="ECO:0000256" key="2">
    <source>
        <dbReference type="ARBA" id="ARBA00007812"/>
    </source>
</evidence>
<dbReference type="Pfam" id="PF00205">
    <property type="entry name" value="TPP_enzyme_M"/>
    <property type="match status" value="1"/>
</dbReference>
<dbReference type="RefSeq" id="WP_279674686.1">
    <property type="nucleotide sequence ID" value="NZ_CP122566.1"/>
</dbReference>
<dbReference type="InterPro" id="IPR011766">
    <property type="entry name" value="TPP_enzyme_TPP-bd"/>
</dbReference>
<dbReference type="InterPro" id="IPR045229">
    <property type="entry name" value="TPP_enz"/>
</dbReference>
<evidence type="ECO:0000256" key="3">
    <source>
        <dbReference type="ARBA" id="ARBA00023052"/>
    </source>
</evidence>
<dbReference type="SUPFAM" id="SSF52467">
    <property type="entry name" value="DHS-like NAD/FAD-binding domain"/>
    <property type="match status" value="1"/>
</dbReference>
<dbReference type="Gene3D" id="3.40.50.970">
    <property type="match status" value="2"/>
</dbReference>
<dbReference type="GO" id="GO:0050660">
    <property type="term" value="F:flavin adenine dinucleotide binding"/>
    <property type="evidence" value="ECO:0007669"/>
    <property type="project" value="TreeGrafter"/>
</dbReference>
<dbReference type="GO" id="GO:0030976">
    <property type="term" value="F:thiamine pyrophosphate binding"/>
    <property type="evidence" value="ECO:0007669"/>
    <property type="project" value="InterPro"/>
</dbReference>
<dbReference type="SUPFAM" id="SSF52518">
    <property type="entry name" value="Thiamin diphosphate-binding fold (THDP-binding)"/>
    <property type="match status" value="2"/>
</dbReference>
<evidence type="ECO:0000313" key="9">
    <source>
        <dbReference type="Proteomes" id="UP001224674"/>
    </source>
</evidence>
<evidence type="ECO:0000259" key="6">
    <source>
        <dbReference type="Pfam" id="PF02775"/>
    </source>
</evidence>
<dbReference type="Pfam" id="PF02776">
    <property type="entry name" value="TPP_enzyme_N"/>
    <property type="match status" value="1"/>
</dbReference>
<dbReference type="InterPro" id="IPR000399">
    <property type="entry name" value="TPP-bd_CS"/>
</dbReference>
<dbReference type="InterPro" id="IPR029035">
    <property type="entry name" value="DHS-like_NAD/FAD-binding_dom"/>
</dbReference>
<dbReference type="GO" id="GO:0005948">
    <property type="term" value="C:acetolactate synthase complex"/>
    <property type="evidence" value="ECO:0007669"/>
    <property type="project" value="TreeGrafter"/>
</dbReference>
<dbReference type="InterPro" id="IPR012001">
    <property type="entry name" value="Thiamin_PyroP_enz_TPP-bd_dom"/>
</dbReference>
<dbReference type="PANTHER" id="PTHR18968:SF13">
    <property type="entry name" value="ACETOLACTATE SYNTHASE CATALYTIC SUBUNIT, MITOCHONDRIAL"/>
    <property type="match status" value="1"/>
</dbReference>
<protein>
    <submittedName>
        <fullName evidence="8">Thiamine pyrophosphate-binding protein</fullName>
    </submittedName>
</protein>
<comment type="cofactor">
    <cofactor evidence="1">
        <name>thiamine diphosphate</name>
        <dbReference type="ChEBI" id="CHEBI:58937"/>
    </cofactor>
</comment>
<feature type="domain" description="Thiamine pyrophosphate enzyme central" evidence="5">
    <location>
        <begin position="186"/>
        <end position="316"/>
    </location>
</feature>
<dbReference type="EMBL" id="CP122566">
    <property type="protein sequence ID" value="WGH92724.1"/>
    <property type="molecule type" value="Genomic_DNA"/>
</dbReference>
<name>A0AAJ6AMX1_9MICC</name>
<evidence type="ECO:0000259" key="7">
    <source>
        <dbReference type="Pfam" id="PF02776"/>
    </source>
</evidence>
<dbReference type="CDD" id="cd00568">
    <property type="entry name" value="TPP_enzymes"/>
    <property type="match status" value="1"/>
</dbReference>
<feature type="domain" description="Thiamine pyrophosphate enzyme N-terminal TPP-binding" evidence="7">
    <location>
        <begin position="3"/>
        <end position="105"/>
    </location>
</feature>
<dbReference type="GO" id="GO:0000287">
    <property type="term" value="F:magnesium ion binding"/>
    <property type="evidence" value="ECO:0007669"/>
    <property type="project" value="InterPro"/>
</dbReference>
<dbReference type="InterPro" id="IPR012000">
    <property type="entry name" value="Thiamin_PyroP_enz_cen_dom"/>
</dbReference>
<dbReference type="CDD" id="cd07035">
    <property type="entry name" value="TPP_PYR_POX_like"/>
    <property type="match status" value="1"/>
</dbReference>
<dbReference type="AlphaFoldDB" id="A0AAJ6AMX1"/>
<dbReference type="GO" id="GO:0003984">
    <property type="term" value="F:acetolactate synthase activity"/>
    <property type="evidence" value="ECO:0007669"/>
    <property type="project" value="TreeGrafter"/>
</dbReference>
<evidence type="ECO:0000313" key="8">
    <source>
        <dbReference type="EMBL" id="WGH92724.1"/>
    </source>
</evidence>
<reference evidence="8 9" key="1">
    <citation type="submission" date="2023-03" db="EMBL/GenBank/DDBJ databases">
        <title>Complete genome sequences of several Auritidibacter ignavus strains isolated from ear infections.</title>
        <authorList>
            <person name="Baehr T."/>
            <person name="Baumhoegger A.M."/>
        </authorList>
    </citation>
    <scope>NUCLEOTIDE SEQUENCE [LARGE SCALE GENOMIC DNA]</scope>
    <source>
        <strain evidence="8 9">BABAE-6</strain>
    </source>
</reference>
<dbReference type="Proteomes" id="UP001224674">
    <property type="component" value="Chromosome"/>
</dbReference>
<comment type="similarity">
    <text evidence="2 4">Belongs to the TPP enzyme family.</text>
</comment>
<feature type="domain" description="Thiamine pyrophosphate enzyme TPP-binding" evidence="6">
    <location>
        <begin position="384"/>
        <end position="530"/>
    </location>
</feature>
<proteinExistence type="inferred from homology"/>
<keyword evidence="3 4" id="KW-0786">Thiamine pyrophosphate</keyword>
<sequence>MPTVAAVLADALHRHATAFFGLMGNGNAYFIDALHHLGADIVPVRHEVATVASADAYHRVRQELAVATTTYGPGFTNTLTALAEASLAQIPLILVVGDQPTPGRRPWDIDQTAAAAAMDVPTLTVEPSNAGTVAISAVEQAVSLQRPVVLAIPNDLATAQVSADGAVIPELTPKAPSPVADTETIHNMATALREASQPLILGGRGARHCAGALRELAGLLGADVATSAPGRGLFYTDGTDGFTDLGVCGGFAAPGSAQRIREADVVLVVGAGLNQFTMAFGEAFGPEAHVIQIDSEPQATHARVNQFLSADSATAVPALLDAYKATTSATESRAKTDNTEDTARELRAYETGTEFGPTGGLDPRALSTRLNELLPPDRIYITDGGHFIGWPNMFFDVPEIDHMILLGTAFQTIGLGFSASVGVAHAAPEKTTVLVTGDGGGMMAFADAESLIRTAKSAVVIVFNDAAYGAEVFQYGSKGLAEEPMRVGEIDFAGLATSLGARASVIRSFNDLKDFTQWVADGAHGTFVLDCRVDGSIVAPYMQEIAGI</sequence>
<accession>A0AAJ6AMX1</accession>
<dbReference type="InterPro" id="IPR029061">
    <property type="entry name" value="THDP-binding"/>
</dbReference>